<accession>A0ABU3NAD9</accession>
<gene>
    <name evidence="1" type="ORF">RSO68_01050</name>
</gene>
<dbReference type="Pfam" id="PF01161">
    <property type="entry name" value="PBP"/>
    <property type="match status" value="1"/>
</dbReference>
<dbReference type="SUPFAM" id="SSF49777">
    <property type="entry name" value="PEBP-like"/>
    <property type="match status" value="1"/>
</dbReference>
<proteinExistence type="predicted"/>
<dbReference type="NCBIfam" id="TIGR00481">
    <property type="entry name" value="YbhB/YbcL family Raf kinase inhibitor-like protein"/>
    <property type="match status" value="1"/>
</dbReference>
<evidence type="ECO:0000313" key="2">
    <source>
        <dbReference type="Proteomes" id="UP001255917"/>
    </source>
</evidence>
<dbReference type="GO" id="GO:0004860">
    <property type="term" value="F:protein kinase inhibitor activity"/>
    <property type="evidence" value="ECO:0007669"/>
    <property type="project" value="UniProtKB-KW"/>
</dbReference>
<dbReference type="Proteomes" id="UP001255917">
    <property type="component" value="Unassembled WGS sequence"/>
</dbReference>
<dbReference type="RefSeq" id="WP_315585122.1">
    <property type="nucleotide sequence ID" value="NZ_JAVXUR010000001.1"/>
</dbReference>
<dbReference type="PANTHER" id="PTHR30289:SF1">
    <property type="entry name" value="PEBP (PHOSPHATIDYLETHANOLAMINE-BINDING PROTEIN) FAMILY PROTEIN"/>
    <property type="match status" value="1"/>
</dbReference>
<dbReference type="InterPro" id="IPR008914">
    <property type="entry name" value="PEBP"/>
</dbReference>
<sequence length="158" mass="17064">MAFAPSSMQLTSSAFAHHEAIPTRHTGEGENVSPVLAWRDAPEGTQGFAVICHDPDAPLVNNGIYGFVHWLLYNLPADVTALDEATTLGTAGVNDTGSLGYGGPMPPEGHGVHLYYFWVLALDTVTELPEGLTLPELLEKLEPHLLGMNRLVGSYRRD</sequence>
<dbReference type="Gene3D" id="3.90.280.10">
    <property type="entry name" value="PEBP-like"/>
    <property type="match status" value="1"/>
</dbReference>
<keyword evidence="1" id="KW-0649">Protein kinase inhibitor</keyword>
<protein>
    <submittedName>
        <fullName evidence="1">YbhB/YbcL family Raf kinase inhibitor-like protein</fullName>
    </submittedName>
</protein>
<evidence type="ECO:0000313" key="1">
    <source>
        <dbReference type="EMBL" id="MDT8878052.1"/>
    </source>
</evidence>
<dbReference type="InterPro" id="IPR036610">
    <property type="entry name" value="PEBP-like_sf"/>
</dbReference>
<reference evidence="2" key="1">
    <citation type="submission" date="2023-07" db="EMBL/GenBank/DDBJ databases">
        <title>Substrates and metabolic shifts associated with increased methane emissions in unrestored hypersaline salterns.</title>
        <authorList>
            <person name="Bueno De Mesquita C.P."/>
            <person name="Tringe S.G."/>
        </authorList>
    </citation>
    <scope>NUCLEOTIDE SEQUENCE [LARGE SCALE GENOMIC DNA]</scope>
    <source>
        <strain evidence="2">I4</strain>
    </source>
</reference>
<comment type="caution">
    <text evidence="1">The sequence shown here is derived from an EMBL/GenBank/DDBJ whole genome shotgun (WGS) entry which is preliminary data.</text>
</comment>
<dbReference type="EMBL" id="JAVXUR010000001">
    <property type="protein sequence ID" value="MDT8878052.1"/>
    <property type="molecule type" value="Genomic_DNA"/>
</dbReference>
<organism evidence="1 2">
    <name type="scientific">Halomonas saccharevitans</name>
    <dbReference type="NCBI Taxonomy" id="416872"/>
    <lineage>
        <taxon>Bacteria</taxon>
        <taxon>Pseudomonadati</taxon>
        <taxon>Pseudomonadota</taxon>
        <taxon>Gammaproteobacteria</taxon>
        <taxon>Oceanospirillales</taxon>
        <taxon>Halomonadaceae</taxon>
        <taxon>Halomonas</taxon>
    </lineage>
</organism>
<name>A0ABU3NAD9_9GAMM</name>
<dbReference type="CDD" id="cd00865">
    <property type="entry name" value="PEBP_bact_arch"/>
    <property type="match status" value="1"/>
</dbReference>
<dbReference type="InterPro" id="IPR005247">
    <property type="entry name" value="YbhB_YbcL/LppC-like"/>
</dbReference>
<keyword evidence="2" id="KW-1185">Reference proteome</keyword>
<dbReference type="PANTHER" id="PTHR30289">
    <property type="entry name" value="UNCHARACTERIZED PROTEIN YBCL-RELATED"/>
    <property type="match status" value="1"/>
</dbReference>